<feature type="domain" description="ESF1 RRM" evidence="7">
    <location>
        <begin position="530"/>
        <end position="626"/>
    </location>
</feature>
<feature type="compositionally biased region" description="Acidic residues" evidence="5">
    <location>
        <begin position="689"/>
        <end position="698"/>
    </location>
</feature>
<dbReference type="PANTHER" id="PTHR12202:SF0">
    <property type="entry name" value="ESF1 HOMOLOG"/>
    <property type="match status" value="1"/>
</dbReference>
<feature type="compositionally biased region" description="Basic residues" evidence="5">
    <location>
        <begin position="249"/>
        <end position="264"/>
    </location>
</feature>
<dbReference type="EMBL" id="BDQF01000014">
    <property type="protein sequence ID" value="GAW82804.1"/>
    <property type="molecule type" value="Genomic_DNA"/>
</dbReference>
<dbReference type="OMA" id="QFHYSVS"/>
<comment type="subcellular location">
    <subcellularLocation>
        <location evidence="1">Nucleus</location>
        <location evidence="1">Nucleolus</location>
    </subcellularLocation>
</comment>
<accession>A0A1Y1JS35</accession>
<feature type="region of interest" description="Disordered" evidence="5">
    <location>
        <begin position="807"/>
        <end position="831"/>
    </location>
</feature>
<sequence length="952" mass="111850">MNDNSIKINDSILNMEKWIERGTLGNGENSDENDKKSTCSRKKEIKHKDSENKLHHQIHKSKEYLKRQDENDNEMAIKKEINKINECANCTNSDETKDYTIIVPPRKKIKNMKNEEEEEEEEENENNRRVNGEDNFIHSTKNYSSEEENSTELMQSSVFDLKSKNKKLRKKSICDRSEEKLDAKEKKEASINRDGQGKKWKKDKKGKRCDKIDIKKNNKMVDQSSDEKSGEHSCEESDHGSNDDISNPRVKRKSKKMDKQKKRKILSEKLNKTKKTHFKKEKNGTKNDKQKYAKYKRIKENIKMTFDVTSRFTVLGCDWDNICSADIFYLFESYYNFEKRKKKNIDYNRSRAVKKVTIYTSKYGEKKLKQEKKYGPKINLDILKLRRKNEDAVYRRNNCLDYLHNEDIDEGSHSSCDEGGHGSSSDDNESEHDIQNTDDDSNVEGDSNTESNSNAEDGSNGEDDSNTEGNNYAKGGSNGEDDESADNVYSTDNSNPDDDSNLDDEESANNDSCTDDDINIKDDEHPKKKKEKVKKSSKDKIKKNKNNRGLLHTSNTDDEEEENEKIRLYQIQRSRYYFAVVECYNKEIVEFLYEELNDMDADFCINYLDLRIINDNCSLDEYKIKEFCDKIPENYQFHYTVSTALKHTHVKPTWDENPKRKKLLSTRFSEEKLRELDLKEYLANSSSSSDEEEKEDDDNKNGVSFKKKEKYNRENIRKLLLGDLLSEDDTEDVHKVENNIELLNSSSKNTYEDDDKINFSIYFNEIEEDFANKDKIINLLKEEKYSSNINEDEGNSNELAMSLCKKTKEKKKQKKKGRIPESEEDSDKDNEVVQVFKNMLKNNDQKEEKKNPWDKYLDRVRQKKKLKKKAYLESLKKKDEEIKKIITKKTNKRKKDVMLKNNGENFSEKVNDSHQIDRRFADIYKNKDFNLDITNPNFKKTKFNEDILQKKL</sequence>
<feature type="compositionally biased region" description="Acidic residues" evidence="5">
    <location>
        <begin position="115"/>
        <end position="124"/>
    </location>
</feature>
<dbReference type="GO" id="GO:0003723">
    <property type="term" value="F:RNA binding"/>
    <property type="evidence" value="ECO:0007669"/>
    <property type="project" value="TreeGrafter"/>
</dbReference>
<dbReference type="Pfam" id="PF25121">
    <property type="entry name" value="RRM_ESF1"/>
    <property type="match status" value="2"/>
</dbReference>
<dbReference type="PANTHER" id="PTHR12202">
    <property type="entry name" value="ESF1 HOMOLOG"/>
    <property type="match status" value="1"/>
</dbReference>
<reference evidence="9" key="1">
    <citation type="submission" date="2017-04" db="EMBL/GenBank/DDBJ databases">
        <title>Plasmodium gonderi genome.</title>
        <authorList>
            <person name="Arisue N."/>
            <person name="Honma H."/>
            <person name="Kawai S."/>
            <person name="Tougan T."/>
            <person name="Tanabe K."/>
            <person name="Horii T."/>
        </authorList>
    </citation>
    <scope>NUCLEOTIDE SEQUENCE [LARGE SCALE GENOMIC DNA]</scope>
    <source>
        <strain evidence="9">ATCC 30045</strain>
    </source>
</reference>
<comment type="similarity">
    <text evidence="2">Belongs to the ESF1 family.</text>
</comment>
<dbReference type="Proteomes" id="UP000195521">
    <property type="component" value="Unassembled WGS sequence"/>
</dbReference>
<evidence type="ECO:0000256" key="3">
    <source>
        <dbReference type="ARBA" id="ARBA00023054"/>
    </source>
</evidence>
<dbReference type="RefSeq" id="XP_028545393.1">
    <property type="nucleotide sequence ID" value="XM_028689592.1"/>
</dbReference>
<dbReference type="Pfam" id="PF08159">
    <property type="entry name" value="NUC153"/>
    <property type="match status" value="1"/>
</dbReference>
<organism evidence="8 9">
    <name type="scientific">Plasmodium gonderi</name>
    <dbReference type="NCBI Taxonomy" id="77519"/>
    <lineage>
        <taxon>Eukaryota</taxon>
        <taxon>Sar</taxon>
        <taxon>Alveolata</taxon>
        <taxon>Apicomplexa</taxon>
        <taxon>Aconoidasida</taxon>
        <taxon>Haemosporida</taxon>
        <taxon>Plasmodiidae</taxon>
        <taxon>Plasmodium</taxon>
        <taxon>Plasmodium (Plasmodium)</taxon>
    </lineage>
</organism>
<feature type="compositionally biased region" description="Acidic residues" evidence="5">
    <location>
        <begin position="426"/>
        <end position="443"/>
    </location>
</feature>
<dbReference type="OrthoDB" id="431825at2759"/>
<evidence type="ECO:0000259" key="6">
    <source>
        <dbReference type="Pfam" id="PF08159"/>
    </source>
</evidence>
<evidence type="ECO:0000256" key="1">
    <source>
        <dbReference type="ARBA" id="ARBA00004604"/>
    </source>
</evidence>
<evidence type="ECO:0000256" key="2">
    <source>
        <dbReference type="ARBA" id="ARBA00009087"/>
    </source>
</evidence>
<gene>
    <name evidence="8" type="ORF">PGO_130760</name>
</gene>
<feature type="compositionally biased region" description="Basic and acidic residues" evidence="5">
    <location>
        <begin position="225"/>
        <end position="242"/>
    </location>
</feature>
<evidence type="ECO:0000256" key="5">
    <source>
        <dbReference type="SAM" id="MobiDB-lite"/>
    </source>
</evidence>
<dbReference type="GO" id="GO:0006364">
    <property type="term" value="P:rRNA processing"/>
    <property type="evidence" value="ECO:0007669"/>
    <property type="project" value="InterPro"/>
</dbReference>
<feature type="compositionally biased region" description="Basic and acidic residues" evidence="5">
    <location>
        <begin position="46"/>
        <end position="71"/>
    </location>
</feature>
<keyword evidence="9" id="KW-1185">Reference proteome</keyword>
<dbReference type="InterPro" id="IPR039754">
    <property type="entry name" value="Esf1"/>
</dbReference>
<comment type="caution">
    <text evidence="8">The sequence shown here is derived from an EMBL/GenBank/DDBJ whole genome shotgun (WGS) entry which is preliminary data.</text>
</comment>
<dbReference type="GO" id="GO:0005730">
    <property type="term" value="C:nucleolus"/>
    <property type="evidence" value="ECO:0007669"/>
    <property type="project" value="UniProtKB-SubCell"/>
</dbReference>
<name>A0A1Y1JS35_PLAGO</name>
<keyword evidence="3" id="KW-0175">Coiled coil</keyword>
<feature type="compositionally biased region" description="Basic and acidic residues" evidence="5">
    <location>
        <begin position="125"/>
        <end position="136"/>
    </location>
</feature>
<dbReference type="GeneID" id="39749542"/>
<feature type="compositionally biased region" description="Basic and acidic residues" evidence="5">
    <location>
        <begin position="281"/>
        <end position="290"/>
    </location>
</feature>
<evidence type="ECO:0000259" key="7">
    <source>
        <dbReference type="Pfam" id="PF25121"/>
    </source>
</evidence>
<protein>
    <submittedName>
        <fullName evidence="8">Small subunit rRNA processing factor</fullName>
    </submittedName>
</protein>
<dbReference type="InterPro" id="IPR012580">
    <property type="entry name" value="NUC153"/>
</dbReference>
<evidence type="ECO:0000313" key="9">
    <source>
        <dbReference type="Proteomes" id="UP000195521"/>
    </source>
</evidence>
<feature type="compositionally biased region" description="Polar residues" evidence="5">
    <location>
        <begin position="444"/>
        <end position="457"/>
    </location>
</feature>
<feature type="domain" description="ESF1 RRM" evidence="7">
    <location>
        <begin position="309"/>
        <end position="388"/>
    </location>
</feature>
<dbReference type="InterPro" id="IPR056750">
    <property type="entry name" value="RRM_ESF1"/>
</dbReference>
<feature type="region of interest" description="Disordered" evidence="5">
    <location>
        <begin position="410"/>
        <end position="563"/>
    </location>
</feature>
<keyword evidence="4" id="KW-0539">Nucleus</keyword>
<feature type="compositionally biased region" description="Acidic residues" evidence="5">
    <location>
        <begin position="495"/>
        <end position="517"/>
    </location>
</feature>
<evidence type="ECO:0000256" key="4">
    <source>
        <dbReference type="ARBA" id="ARBA00023242"/>
    </source>
</evidence>
<proteinExistence type="inferred from homology"/>
<dbReference type="AlphaFoldDB" id="A0A1Y1JS35"/>
<feature type="compositionally biased region" description="Basic and acidic residues" evidence="5">
    <location>
        <begin position="172"/>
        <end position="197"/>
    </location>
</feature>
<feature type="compositionally biased region" description="Basic residues" evidence="5">
    <location>
        <begin position="807"/>
        <end position="817"/>
    </location>
</feature>
<feature type="region of interest" description="Disordered" evidence="5">
    <location>
        <begin position="22"/>
        <end position="71"/>
    </location>
</feature>
<feature type="region of interest" description="Disordered" evidence="5">
    <location>
        <begin position="684"/>
        <end position="703"/>
    </location>
</feature>
<feature type="domain" description="NUC153" evidence="6">
    <location>
        <begin position="917"/>
        <end position="942"/>
    </location>
</feature>
<feature type="region of interest" description="Disordered" evidence="5">
    <location>
        <begin position="103"/>
        <end position="290"/>
    </location>
</feature>
<evidence type="ECO:0000313" key="8">
    <source>
        <dbReference type="EMBL" id="GAW82804.1"/>
    </source>
</evidence>
<feature type="compositionally biased region" description="Basic residues" evidence="5">
    <location>
        <begin position="198"/>
        <end position="208"/>
    </location>
</feature>
<feature type="compositionally biased region" description="Basic and acidic residues" evidence="5">
    <location>
        <begin position="410"/>
        <end position="420"/>
    </location>
</feature>